<protein>
    <submittedName>
        <fullName evidence="2">Uncharacterized protein</fullName>
    </submittedName>
</protein>
<sequence length="98" mass="11234">MLTCLRTCSRMQLTVRLRPWRSTTLRRTSQHTSKRSLTRSTTQHGTASWEETLAATSLTRRSTSSTSTWARWRSSCSNPAEGLVARVECSFPTWTKMH</sequence>
<dbReference type="AlphaFoldDB" id="A0A7J6AWE5"/>
<keyword evidence="3" id="KW-1185">Reference proteome</keyword>
<name>A0A7J6AWE5_AMEME</name>
<reference evidence="2 3" key="1">
    <citation type="submission" date="2020-02" db="EMBL/GenBank/DDBJ databases">
        <title>A chromosome-scale genome assembly of the black bullhead catfish (Ameiurus melas).</title>
        <authorList>
            <person name="Wen M."/>
            <person name="Zham M."/>
            <person name="Cabau C."/>
            <person name="Klopp C."/>
            <person name="Donnadieu C."/>
            <person name="Roques C."/>
            <person name="Bouchez O."/>
            <person name="Lampietro C."/>
            <person name="Jouanno E."/>
            <person name="Herpin A."/>
            <person name="Louis A."/>
            <person name="Berthelot C."/>
            <person name="Parey E."/>
            <person name="Roest-Crollius H."/>
            <person name="Braasch I."/>
            <person name="Postlethwait J."/>
            <person name="Robinson-Rechavi M."/>
            <person name="Echchiki A."/>
            <person name="Begum T."/>
            <person name="Montfort J."/>
            <person name="Schartl M."/>
            <person name="Bobe J."/>
            <person name="Guiguen Y."/>
        </authorList>
    </citation>
    <scope>NUCLEOTIDE SEQUENCE [LARGE SCALE GENOMIC DNA]</scope>
    <source>
        <strain evidence="2">M_S1</strain>
        <tissue evidence="2">Blood</tissue>
    </source>
</reference>
<gene>
    <name evidence="2" type="ORF">AMELA_G00100070</name>
</gene>
<comment type="caution">
    <text evidence="2">The sequence shown here is derived from an EMBL/GenBank/DDBJ whole genome shotgun (WGS) entry which is preliminary data.</text>
</comment>
<evidence type="ECO:0000313" key="2">
    <source>
        <dbReference type="EMBL" id="KAF4085888.1"/>
    </source>
</evidence>
<dbReference type="EMBL" id="JAAGNN010000008">
    <property type="protein sequence ID" value="KAF4085888.1"/>
    <property type="molecule type" value="Genomic_DNA"/>
</dbReference>
<evidence type="ECO:0000256" key="1">
    <source>
        <dbReference type="SAM" id="MobiDB-lite"/>
    </source>
</evidence>
<dbReference type="Proteomes" id="UP000593565">
    <property type="component" value="Unassembled WGS sequence"/>
</dbReference>
<proteinExistence type="predicted"/>
<organism evidence="2 3">
    <name type="scientific">Ameiurus melas</name>
    <name type="common">Black bullhead</name>
    <name type="synonym">Silurus melas</name>
    <dbReference type="NCBI Taxonomy" id="219545"/>
    <lineage>
        <taxon>Eukaryota</taxon>
        <taxon>Metazoa</taxon>
        <taxon>Chordata</taxon>
        <taxon>Craniata</taxon>
        <taxon>Vertebrata</taxon>
        <taxon>Euteleostomi</taxon>
        <taxon>Actinopterygii</taxon>
        <taxon>Neopterygii</taxon>
        <taxon>Teleostei</taxon>
        <taxon>Ostariophysi</taxon>
        <taxon>Siluriformes</taxon>
        <taxon>Ictaluridae</taxon>
        <taxon>Ameiurus</taxon>
    </lineage>
</organism>
<evidence type="ECO:0000313" key="3">
    <source>
        <dbReference type="Proteomes" id="UP000593565"/>
    </source>
</evidence>
<accession>A0A7J6AWE5</accession>
<feature type="region of interest" description="Disordered" evidence="1">
    <location>
        <begin position="27"/>
        <end position="47"/>
    </location>
</feature>
<feature type="compositionally biased region" description="Basic residues" evidence="1">
    <location>
        <begin position="28"/>
        <end position="37"/>
    </location>
</feature>